<comment type="caution">
    <text evidence="11">The sequence shown here is derived from an EMBL/GenBank/DDBJ whole genome shotgun (WGS) entry which is preliminary data.</text>
</comment>
<dbReference type="GO" id="GO:0004222">
    <property type="term" value="F:metalloendopeptidase activity"/>
    <property type="evidence" value="ECO:0007669"/>
    <property type="project" value="InterPro"/>
</dbReference>
<dbReference type="AlphaFoldDB" id="A0A9X2J2E5"/>
<evidence type="ECO:0000313" key="11">
    <source>
        <dbReference type="EMBL" id="MCM8556945.1"/>
    </source>
</evidence>
<proteinExistence type="inferred from homology"/>
<dbReference type="GO" id="GO:0046872">
    <property type="term" value="F:metal ion binding"/>
    <property type="evidence" value="ECO:0007669"/>
    <property type="project" value="UniProtKB-KW"/>
</dbReference>
<feature type="domain" description="Peptidase M13 C-terminal" evidence="9">
    <location>
        <begin position="489"/>
        <end position="689"/>
    </location>
</feature>
<evidence type="ECO:0000256" key="7">
    <source>
        <dbReference type="ARBA" id="ARBA00023049"/>
    </source>
</evidence>
<dbReference type="PRINTS" id="PR00786">
    <property type="entry name" value="NEPRILYSIN"/>
</dbReference>
<dbReference type="GO" id="GO:0016485">
    <property type="term" value="P:protein processing"/>
    <property type="evidence" value="ECO:0007669"/>
    <property type="project" value="TreeGrafter"/>
</dbReference>
<keyword evidence="4" id="KW-0479">Metal-binding</keyword>
<dbReference type="InterPro" id="IPR024079">
    <property type="entry name" value="MetalloPept_cat_dom_sf"/>
</dbReference>
<dbReference type="PANTHER" id="PTHR11733:SF167">
    <property type="entry name" value="FI17812P1-RELATED"/>
    <property type="match status" value="1"/>
</dbReference>
<dbReference type="Pfam" id="PF01431">
    <property type="entry name" value="Peptidase_M13"/>
    <property type="match status" value="1"/>
</dbReference>
<feature type="domain" description="Peptidase M13 N-terminal" evidence="10">
    <location>
        <begin position="66"/>
        <end position="438"/>
    </location>
</feature>
<keyword evidence="6" id="KW-0862">Zinc</keyword>
<evidence type="ECO:0000256" key="2">
    <source>
        <dbReference type="ARBA" id="ARBA00007357"/>
    </source>
</evidence>
<dbReference type="PROSITE" id="PS51257">
    <property type="entry name" value="PROKAR_LIPOPROTEIN"/>
    <property type="match status" value="1"/>
</dbReference>
<protein>
    <submittedName>
        <fullName evidence="11">M13 family metallopeptidase</fullName>
    </submittedName>
</protein>
<comment type="cofactor">
    <cofactor evidence="1">
        <name>Zn(2+)</name>
        <dbReference type="ChEBI" id="CHEBI:29105"/>
    </cofactor>
</comment>
<dbReference type="InterPro" id="IPR018497">
    <property type="entry name" value="Peptidase_M13_C"/>
</dbReference>
<dbReference type="InterPro" id="IPR042089">
    <property type="entry name" value="Peptidase_M13_dom_2"/>
</dbReference>
<dbReference type="EMBL" id="JAMSHT010000001">
    <property type="protein sequence ID" value="MCM8556945.1"/>
    <property type="molecule type" value="Genomic_DNA"/>
</dbReference>
<evidence type="ECO:0000259" key="9">
    <source>
        <dbReference type="Pfam" id="PF01431"/>
    </source>
</evidence>
<dbReference type="Gene3D" id="3.40.390.10">
    <property type="entry name" value="Collagenase (Catalytic Domain)"/>
    <property type="match status" value="1"/>
</dbReference>
<evidence type="ECO:0000259" key="10">
    <source>
        <dbReference type="Pfam" id="PF05649"/>
    </source>
</evidence>
<dbReference type="RefSeq" id="WP_252112583.1">
    <property type="nucleotide sequence ID" value="NZ_JAMSHT010000001.1"/>
</dbReference>
<evidence type="ECO:0000256" key="1">
    <source>
        <dbReference type="ARBA" id="ARBA00001947"/>
    </source>
</evidence>
<gene>
    <name evidence="11" type="ORF">NDO55_03830</name>
</gene>
<accession>A0A9X2J2E5</accession>
<comment type="similarity">
    <text evidence="2">Belongs to the peptidase M13 family.</text>
</comment>
<dbReference type="SUPFAM" id="SSF55486">
    <property type="entry name" value="Metalloproteases ('zincins'), catalytic domain"/>
    <property type="match status" value="1"/>
</dbReference>
<organism evidence="11 12">
    <name type="scientific">Sphingomicrobium sediminis</name>
    <dbReference type="NCBI Taxonomy" id="2950949"/>
    <lineage>
        <taxon>Bacteria</taxon>
        <taxon>Pseudomonadati</taxon>
        <taxon>Pseudomonadota</taxon>
        <taxon>Alphaproteobacteria</taxon>
        <taxon>Sphingomonadales</taxon>
        <taxon>Sphingomonadaceae</taxon>
        <taxon>Sphingomicrobium</taxon>
    </lineage>
</organism>
<feature type="region of interest" description="Disordered" evidence="8">
    <location>
        <begin position="22"/>
        <end position="41"/>
    </location>
</feature>
<evidence type="ECO:0000313" key="12">
    <source>
        <dbReference type="Proteomes" id="UP001155128"/>
    </source>
</evidence>
<keyword evidence="7" id="KW-0482">Metalloprotease</keyword>
<evidence type="ECO:0000256" key="8">
    <source>
        <dbReference type="SAM" id="MobiDB-lite"/>
    </source>
</evidence>
<evidence type="ECO:0000256" key="6">
    <source>
        <dbReference type="ARBA" id="ARBA00022833"/>
    </source>
</evidence>
<evidence type="ECO:0000256" key="5">
    <source>
        <dbReference type="ARBA" id="ARBA00022801"/>
    </source>
</evidence>
<keyword evidence="12" id="KW-1185">Reference proteome</keyword>
<dbReference type="CDD" id="cd08662">
    <property type="entry name" value="M13"/>
    <property type="match status" value="1"/>
</dbReference>
<evidence type="ECO:0000256" key="3">
    <source>
        <dbReference type="ARBA" id="ARBA00022670"/>
    </source>
</evidence>
<keyword evidence="3" id="KW-0645">Protease</keyword>
<reference evidence="11" key="1">
    <citation type="submission" date="2022-06" db="EMBL/GenBank/DDBJ databases">
        <title>Sphingomicrobium sedimins sp. nov., a marine bacterium isolated from tidal flat.</title>
        <authorList>
            <person name="Kim C.-H."/>
            <person name="Yoo Y."/>
            <person name="Kim J.-J."/>
        </authorList>
    </citation>
    <scope>NUCLEOTIDE SEQUENCE</scope>
    <source>
        <strain evidence="11">GRR-S6-50</strain>
    </source>
</reference>
<dbReference type="Proteomes" id="UP001155128">
    <property type="component" value="Unassembled WGS sequence"/>
</dbReference>
<dbReference type="PANTHER" id="PTHR11733">
    <property type="entry name" value="ZINC METALLOPROTEASE FAMILY M13 NEPRILYSIN-RELATED"/>
    <property type="match status" value="1"/>
</dbReference>
<dbReference type="Pfam" id="PF05649">
    <property type="entry name" value="Peptidase_M13_N"/>
    <property type="match status" value="1"/>
</dbReference>
<dbReference type="PROSITE" id="PS51885">
    <property type="entry name" value="NEPRILYSIN"/>
    <property type="match status" value="1"/>
</dbReference>
<name>A0A9X2J2E5_9SPHN</name>
<keyword evidence="5" id="KW-0378">Hydrolase</keyword>
<dbReference type="GO" id="GO:0005886">
    <property type="term" value="C:plasma membrane"/>
    <property type="evidence" value="ECO:0007669"/>
    <property type="project" value="TreeGrafter"/>
</dbReference>
<evidence type="ECO:0000256" key="4">
    <source>
        <dbReference type="ARBA" id="ARBA00022723"/>
    </source>
</evidence>
<dbReference type="InterPro" id="IPR000718">
    <property type="entry name" value="Peptidase_M13"/>
</dbReference>
<dbReference type="Gene3D" id="1.10.1380.10">
    <property type="entry name" value="Neutral endopeptidase , domain2"/>
    <property type="match status" value="1"/>
</dbReference>
<dbReference type="InterPro" id="IPR008753">
    <property type="entry name" value="Peptidase_M13_N"/>
</dbReference>
<sequence length="692" mass="77119">MKKLMVLLAASTMLAGCTEDTRPKASAAVAPPPPAVAQELGDDPAGEAELGTFGFDQTGMDTSVDPGDDFYLYANGTWAANTEIPADKSNYSMFGALDDLSKDRTRKIIMEAAEDPTNRVGAAYRSYMDTDAIEAAGMAPIQPILGEIEAVDSWDDYARMIGRADRLGFGGAPFVWFVGQDSGDSSRYLLAAYQSGLGLPDRDYYLTDNERFEGVRAAYVDYLADMLGFAGAGDDARARAEAILAYETELAGIHWDRNKLGDSSATYNKMSRAEMVALYPEFDWDTMFAEGDYDFDEVNVATPDSIVGGLELASNTDLRVLKDKMMVSALGSFASYLPAAVDNRQFAFYSTTLSGVPEQQERWKRGVSFVSGILRDDVGKEYAARHFPAEYKAQMQELVDNVTEAMRLRIVNADWMAEETKEQAATKLGNFRSKIGYPDKWMDYEGLTMGDDLFANVQAAREWSHQDALKRLDEPLRRWAWGMAPMTVNAYANFGQMEIVFPASILQPPFFDPNADAAINYGGIGAVIGHEISHHFDDQGAKYDTMGNLNNWWTEADYANFEARGKALIDQYNLYEIFPGEFVDGEFTLGENIGDLAGLSIAYDAYKASLNGEEAPIIDGTTGDQRFFLAWAQVWRRNYRDDELKRRLKTDSHSPSIQRVWVIRNMDAWYDAFGVTPEDEMYLPPEERVTVW</sequence>